<name>A0A1L3GIN2_SYNAC</name>
<dbReference type="Proteomes" id="UP000182264">
    <property type="component" value="Chromosome"/>
</dbReference>
<protein>
    <submittedName>
        <fullName evidence="3">4-hydroxybenzoyl-CoA thioesterase</fullName>
    </submittedName>
</protein>
<keyword evidence="4" id="KW-1185">Reference proteome</keyword>
<dbReference type="CDD" id="cd00586">
    <property type="entry name" value="4HBT"/>
    <property type="match status" value="1"/>
</dbReference>
<dbReference type="PANTHER" id="PTHR31793:SF27">
    <property type="entry name" value="NOVEL THIOESTERASE SUPERFAMILY DOMAIN AND SAPOSIN A-TYPE DOMAIN CONTAINING PROTEIN (0610012H03RIK)"/>
    <property type="match status" value="1"/>
</dbReference>
<dbReference type="EMBL" id="CP015518">
    <property type="protein sequence ID" value="APG25792.1"/>
    <property type="molecule type" value="Genomic_DNA"/>
</dbReference>
<dbReference type="SUPFAM" id="SSF54637">
    <property type="entry name" value="Thioesterase/thiol ester dehydrase-isomerase"/>
    <property type="match status" value="1"/>
</dbReference>
<evidence type="ECO:0000256" key="2">
    <source>
        <dbReference type="ARBA" id="ARBA00022801"/>
    </source>
</evidence>
<organism evidence="3 4">
    <name type="scientific">Syntrophotalea acetylenica</name>
    <name type="common">Pelobacter acetylenicus</name>
    <dbReference type="NCBI Taxonomy" id="29542"/>
    <lineage>
        <taxon>Bacteria</taxon>
        <taxon>Pseudomonadati</taxon>
        <taxon>Thermodesulfobacteriota</taxon>
        <taxon>Desulfuromonadia</taxon>
        <taxon>Desulfuromonadales</taxon>
        <taxon>Syntrophotaleaceae</taxon>
        <taxon>Syntrophotalea</taxon>
    </lineage>
</organism>
<dbReference type="PANTHER" id="PTHR31793">
    <property type="entry name" value="4-HYDROXYBENZOYL-COA THIOESTERASE FAMILY MEMBER"/>
    <property type="match status" value="1"/>
</dbReference>
<dbReference type="AlphaFoldDB" id="A0A1L3GIN2"/>
<evidence type="ECO:0000313" key="4">
    <source>
        <dbReference type="Proteomes" id="UP000182264"/>
    </source>
</evidence>
<dbReference type="NCBIfam" id="TIGR00051">
    <property type="entry name" value="YbgC/FadM family acyl-CoA thioesterase"/>
    <property type="match status" value="1"/>
</dbReference>
<keyword evidence="2" id="KW-0378">Hydrolase</keyword>
<dbReference type="Gene3D" id="3.10.129.10">
    <property type="entry name" value="Hotdog Thioesterase"/>
    <property type="match status" value="1"/>
</dbReference>
<comment type="similarity">
    <text evidence="1">Belongs to the 4-hydroxybenzoyl-CoA thioesterase family.</text>
</comment>
<dbReference type="KEGG" id="pace:A6070_06825"/>
<dbReference type="RefSeq" id="WP_072287635.1">
    <property type="nucleotide sequence ID" value="NZ_CP015455.1"/>
</dbReference>
<accession>A0A1L3GIN2</accession>
<sequence>MITSTNLIARYAETDAQGVVHHASYLVWFEEARSDFLRQRGLAYSDMERDGFFVMVTGVEVSYRAPAFFEDRITVETTLEKARSRMLEFSYKIRNQENRLLVEGRTRHLVVGADRKPHGLPKAVLDKLTPSSC</sequence>
<dbReference type="InterPro" id="IPR006684">
    <property type="entry name" value="YbgC/YbaW"/>
</dbReference>
<dbReference type="PIRSF" id="PIRSF003230">
    <property type="entry name" value="YbgC"/>
    <property type="match status" value="1"/>
</dbReference>
<proteinExistence type="inferred from homology"/>
<gene>
    <name evidence="3" type="ORF">A7E75_12810</name>
</gene>
<reference evidence="3 4" key="1">
    <citation type="journal article" date="2017" name="Genome Announc.">
        <title>Complete Genome Sequences of Two Acetylene-Fermenting Pelobacter acetylenicus Strains.</title>
        <authorList>
            <person name="Sutton J.M."/>
            <person name="Baesman S.M."/>
            <person name="Fierst J.L."/>
            <person name="Poret-Peterson A.T."/>
            <person name="Oremland R.S."/>
            <person name="Dunlap D.S."/>
            <person name="Akob D.M."/>
        </authorList>
    </citation>
    <scope>NUCLEOTIDE SEQUENCE [LARGE SCALE GENOMIC DNA]</scope>
    <source>
        <strain evidence="3 4">DSM 3247</strain>
    </source>
</reference>
<evidence type="ECO:0000256" key="1">
    <source>
        <dbReference type="ARBA" id="ARBA00005953"/>
    </source>
</evidence>
<dbReference type="GO" id="GO:0047617">
    <property type="term" value="F:fatty acyl-CoA hydrolase activity"/>
    <property type="evidence" value="ECO:0007669"/>
    <property type="project" value="TreeGrafter"/>
</dbReference>
<evidence type="ECO:0000313" key="3">
    <source>
        <dbReference type="EMBL" id="APG25792.1"/>
    </source>
</evidence>
<dbReference type="STRING" id="29542.A6070_06825"/>
<dbReference type="Pfam" id="PF13279">
    <property type="entry name" value="4HBT_2"/>
    <property type="match status" value="1"/>
</dbReference>
<dbReference type="OrthoDB" id="9808429at2"/>
<dbReference type="InterPro" id="IPR050563">
    <property type="entry name" value="4-hydroxybenzoyl-CoA_TE"/>
</dbReference>
<dbReference type="InterPro" id="IPR029069">
    <property type="entry name" value="HotDog_dom_sf"/>
</dbReference>